<evidence type="ECO:0000256" key="1">
    <source>
        <dbReference type="ARBA" id="ARBA00009792"/>
    </source>
</evidence>
<dbReference type="Gene3D" id="2.60.40.2220">
    <property type="match status" value="1"/>
</dbReference>
<dbReference type="Pfam" id="PF17677">
    <property type="entry name" value="Glyco_hydro38C2"/>
    <property type="match status" value="1"/>
</dbReference>
<feature type="domain" description="Glycoside hydrolase family 38 central" evidence="5">
    <location>
        <begin position="298"/>
        <end position="371"/>
    </location>
</feature>
<dbReference type="InterPro" id="IPR000602">
    <property type="entry name" value="Glyco_hydro_38_N"/>
</dbReference>
<dbReference type="Gene3D" id="2.70.98.30">
    <property type="entry name" value="Golgi alpha-mannosidase II, domain 4"/>
    <property type="match status" value="1"/>
</dbReference>
<dbReference type="Pfam" id="PF18438">
    <property type="entry name" value="Glyco_hydro_38"/>
    <property type="match status" value="1"/>
</dbReference>
<dbReference type="SUPFAM" id="SSF74650">
    <property type="entry name" value="Galactose mutarotase-like"/>
    <property type="match status" value="1"/>
</dbReference>
<dbReference type="SUPFAM" id="SSF88688">
    <property type="entry name" value="Families 57/38 glycoside transferase middle domain"/>
    <property type="match status" value="1"/>
</dbReference>
<keyword evidence="2" id="KW-0479">Metal-binding</keyword>
<keyword evidence="7" id="KW-1185">Reference proteome</keyword>
<dbReference type="InterPro" id="IPR041509">
    <property type="entry name" value="GH38_beta-1"/>
</dbReference>
<dbReference type="EMBL" id="BMPN01000002">
    <property type="protein sequence ID" value="GGJ51953.1"/>
    <property type="molecule type" value="Genomic_DNA"/>
</dbReference>
<protein>
    <submittedName>
        <fullName evidence="6">Alpha-mannosidase</fullName>
    </submittedName>
</protein>
<sequence length="913" mass="104629">MEDNQTVHIISHTHWDREWYLPYERHHILLVELMDRLLEALENNQGYKSFHLDGQTIMLDDYVQVRPEMKEKLKTYIKEGRIHVGPWYILQDAFLTSSESNVRNLLYGIKDSNDWGGVTKIGYFPDTFGNIGQAPQLLRQAGIHHAVFGRGVKPTGFNNMIQEASSYESPYSEMCWRSPDGSTVIGILFANWYCNGNEIPLDDESAKIYWQSQLKSLEKYASSSQMLVMNGCDHQPVQYNLPEAIQVAKKLYPNIDFKHSNFNDYCKELSSAIPNDVKIIDGELRSQHTDGWGTLVNTASSRIYLKQLNQQNQVLLEKVAEPLASFAWLQGDAYDHDLFEYGWKTLMQNHPHDSICGCSIDDVHREMVTRFEKTRQVAKGMINKSLTFLSGEIDTSMFNKWGKSTIPFVVFNTTGHNRTGVITINLDVVKQYLSEGINKQKLKNFSIQDREVLDNHGNILDCQIEDLGIEFDFDLPKDEFRRPYMARRLRLTFEAENIPALGYNSFALVLAEGSANDCVWDSLICNDREMENHYLHVKINPNGSLTVTNKINGQQYNDLCIYEDTGDIGNEYMYKQPSGEKTITTRNIQAKIFVVKDTPFQAEYEIVHEWELPISASTYLHQEQKELVWFTERKSQRVSETITHKITTRVRLEKNSKGVYITTSFNNQAKDHRMRVLFPTDILSDVHYTDSVFEVVKRFNKPAKEWKNPDHSQHQQAFVNISNEKSGLTVSNLGLNEYEILRDGRNTIAITLLRAVGELGDWGYFPTPDAQCLGEHIVSYSIFPHEGEQSRLASYQASYQSQVPWTVNQLGLQTGELPPTYAFIEWESTKVSFTALKVSHTSNDIIFRGFNMAETEAWLSTRMPIGSVQVYRSNILEEELETLSIPTSSSKLVIPVNQNEIVTVGFKKAETIG</sequence>
<keyword evidence="4" id="KW-0326">Glycosidase</keyword>
<keyword evidence="3" id="KW-0378">Hydrolase</keyword>
<dbReference type="Gene3D" id="3.20.110.10">
    <property type="entry name" value="Glycoside hydrolase 38, N terminal domain"/>
    <property type="match status" value="1"/>
</dbReference>
<dbReference type="RefSeq" id="WP_188942529.1">
    <property type="nucleotide sequence ID" value="NZ_BMPN01000002.1"/>
</dbReference>
<dbReference type="InterPro" id="IPR041147">
    <property type="entry name" value="GH38_C"/>
</dbReference>
<dbReference type="Gene3D" id="1.20.1270.50">
    <property type="entry name" value="Glycoside hydrolase family 38, central domain"/>
    <property type="match status" value="1"/>
</dbReference>
<name>A0ABQ2DBL2_9BACI</name>
<dbReference type="CDD" id="cd10814">
    <property type="entry name" value="GH38N_AMII_SpGH38_like"/>
    <property type="match status" value="1"/>
</dbReference>
<evidence type="ECO:0000256" key="2">
    <source>
        <dbReference type="ARBA" id="ARBA00022723"/>
    </source>
</evidence>
<dbReference type="InterPro" id="IPR027291">
    <property type="entry name" value="Glyco_hydro_38_N_sf"/>
</dbReference>
<dbReference type="Proteomes" id="UP000634435">
    <property type="component" value="Unassembled WGS sequence"/>
</dbReference>
<dbReference type="SUPFAM" id="SSF88713">
    <property type="entry name" value="Glycoside hydrolase/deacetylase"/>
    <property type="match status" value="1"/>
</dbReference>
<dbReference type="InterPro" id="IPR015341">
    <property type="entry name" value="Glyco_hydro_38_cen"/>
</dbReference>
<evidence type="ECO:0000313" key="7">
    <source>
        <dbReference type="Proteomes" id="UP000634435"/>
    </source>
</evidence>
<dbReference type="Pfam" id="PF01074">
    <property type="entry name" value="Glyco_hydro_38N"/>
    <property type="match status" value="1"/>
</dbReference>
<comment type="similarity">
    <text evidence="1">Belongs to the glycosyl hydrolase 38 family.</text>
</comment>
<organism evidence="6 7">
    <name type="scientific">Virgibacillus kapii</name>
    <dbReference type="NCBI Taxonomy" id="1638645"/>
    <lineage>
        <taxon>Bacteria</taxon>
        <taxon>Bacillati</taxon>
        <taxon>Bacillota</taxon>
        <taxon>Bacilli</taxon>
        <taxon>Bacillales</taxon>
        <taxon>Bacillaceae</taxon>
        <taxon>Virgibacillus</taxon>
    </lineage>
</organism>
<dbReference type="SMART" id="SM00872">
    <property type="entry name" value="Alpha-mann_mid"/>
    <property type="match status" value="1"/>
</dbReference>
<evidence type="ECO:0000259" key="5">
    <source>
        <dbReference type="SMART" id="SM00872"/>
    </source>
</evidence>
<reference evidence="7" key="1">
    <citation type="journal article" date="2019" name="Int. J. Syst. Evol. Microbiol.">
        <title>The Global Catalogue of Microorganisms (GCM) 10K type strain sequencing project: providing services to taxonomists for standard genome sequencing and annotation.</title>
        <authorList>
            <consortium name="The Broad Institute Genomics Platform"/>
            <consortium name="The Broad Institute Genome Sequencing Center for Infectious Disease"/>
            <person name="Wu L."/>
            <person name="Ma J."/>
        </authorList>
    </citation>
    <scope>NUCLEOTIDE SEQUENCE [LARGE SCALE GENOMIC DNA]</scope>
    <source>
        <strain evidence="7">JCM 30071</strain>
    </source>
</reference>
<dbReference type="PANTHER" id="PTHR46017:SF2">
    <property type="entry name" value="MANNOSYLGLYCERATE HYDROLASE"/>
    <property type="match status" value="1"/>
</dbReference>
<evidence type="ECO:0000256" key="3">
    <source>
        <dbReference type="ARBA" id="ARBA00022801"/>
    </source>
</evidence>
<dbReference type="InterPro" id="IPR028995">
    <property type="entry name" value="Glyco_hydro_57/38_cen_sf"/>
</dbReference>
<comment type="caution">
    <text evidence="6">The sequence shown here is derived from an EMBL/GenBank/DDBJ whole genome shotgun (WGS) entry which is preliminary data.</text>
</comment>
<dbReference type="InterPro" id="IPR011330">
    <property type="entry name" value="Glyco_hydro/deAcase_b/a-brl"/>
</dbReference>
<dbReference type="InterPro" id="IPR011013">
    <property type="entry name" value="Gal_mutarotase_sf_dom"/>
</dbReference>
<proteinExistence type="inferred from homology"/>
<dbReference type="Pfam" id="PF09261">
    <property type="entry name" value="Alpha-mann_mid"/>
    <property type="match status" value="1"/>
</dbReference>
<evidence type="ECO:0000256" key="4">
    <source>
        <dbReference type="ARBA" id="ARBA00023295"/>
    </source>
</evidence>
<dbReference type="InterPro" id="IPR037094">
    <property type="entry name" value="Glyco_hydro_38_cen_sf"/>
</dbReference>
<dbReference type="Pfam" id="PF07748">
    <property type="entry name" value="Glyco_hydro_38C"/>
    <property type="match status" value="1"/>
</dbReference>
<dbReference type="InterPro" id="IPR011682">
    <property type="entry name" value="Glyco_hydro_38_C"/>
</dbReference>
<gene>
    <name evidence="6" type="ORF">GCM10007111_12600</name>
</gene>
<dbReference type="PANTHER" id="PTHR46017">
    <property type="entry name" value="ALPHA-MANNOSIDASE 2C1"/>
    <property type="match status" value="1"/>
</dbReference>
<dbReference type="Gene3D" id="2.60.40.2210">
    <property type="match status" value="1"/>
</dbReference>
<accession>A0ABQ2DBL2</accession>
<evidence type="ECO:0000313" key="6">
    <source>
        <dbReference type="EMBL" id="GGJ51953.1"/>
    </source>
</evidence>